<keyword evidence="1" id="KW-0812">Transmembrane</keyword>
<comment type="caution">
    <text evidence="2">The sequence shown here is derived from an EMBL/GenBank/DDBJ whole genome shotgun (WGS) entry which is preliminary data.</text>
</comment>
<keyword evidence="3" id="KW-1185">Reference proteome</keyword>
<dbReference type="Proteomes" id="UP001164420">
    <property type="component" value="Unassembled WGS sequence"/>
</dbReference>
<reference evidence="2 3" key="1">
    <citation type="journal article" date="2023" name="Front. Microbiol.">
        <title>Ralstonia chuxiongensis sp. nov., Ralstonia mojiangensis sp. nov., and Ralstonia soli sp. nov., isolated from tobacco fields, are three novel species in the family Burkholderiaceae.</title>
        <authorList>
            <person name="Lu C.H."/>
            <person name="Zhang Y.Y."/>
            <person name="Jiang N."/>
            <person name="Chen W."/>
            <person name="Shao X."/>
            <person name="Zhao Z.M."/>
            <person name="Lu W.L."/>
            <person name="Hu X."/>
            <person name="Xi Y.X."/>
            <person name="Zou S.Y."/>
            <person name="Wei Q.J."/>
            <person name="Lin Z.L."/>
            <person name="Gong L."/>
            <person name="Gai X.T."/>
            <person name="Zhang L.Q."/>
            <person name="Li J.Y."/>
            <person name="Jin Y."/>
            <person name="Xia Z.Y."/>
        </authorList>
    </citation>
    <scope>NUCLEOTIDE SEQUENCE [LARGE SCALE GENOMIC DNA]</scope>
    <source>
        <strain evidence="2 3">22TCJT01-1</strain>
    </source>
</reference>
<evidence type="ECO:0000256" key="1">
    <source>
        <dbReference type="SAM" id="Phobius"/>
    </source>
</evidence>
<dbReference type="RefSeq" id="WP_260780386.1">
    <property type="nucleotide sequence ID" value="NZ_JAOCQI010000001.1"/>
</dbReference>
<keyword evidence="1" id="KW-1133">Transmembrane helix</keyword>
<sequence length="95" mass="10722">MKRRESKIDAAIRAPGLRGAIVRIGGVLVIYLLVTVLPKVFSYMATHANWSALSETQLARHHSIEVVFRAIVFLTIAVELVRAVLGYLRQRRHDD</sequence>
<evidence type="ECO:0000313" key="3">
    <source>
        <dbReference type="Proteomes" id="UP001164420"/>
    </source>
</evidence>
<evidence type="ECO:0000313" key="2">
    <source>
        <dbReference type="EMBL" id="MCT7310757.1"/>
    </source>
</evidence>
<accession>A0ABT2L773</accession>
<evidence type="ECO:0008006" key="4">
    <source>
        <dbReference type="Google" id="ProtNLM"/>
    </source>
</evidence>
<proteinExistence type="predicted"/>
<keyword evidence="1" id="KW-0472">Membrane</keyword>
<organism evidence="2 3">
    <name type="scientific">Ralstonia mojiangensis</name>
    <dbReference type="NCBI Taxonomy" id="2953895"/>
    <lineage>
        <taxon>Bacteria</taxon>
        <taxon>Pseudomonadati</taxon>
        <taxon>Pseudomonadota</taxon>
        <taxon>Betaproteobacteria</taxon>
        <taxon>Burkholderiales</taxon>
        <taxon>Burkholderiaceae</taxon>
        <taxon>Ralstonia</taxon>
    </lineage>
</organism>
<feature type="transmembrane region" description="Helical" evidence="1">
    <location>
        <begin position="66"/>
        <end position="88"/>
    </location>
</feature>
<gene>
    <name evidence="2" type="ORF">N5J06_07350</name>
</gene>
<dbReference type="EMBL" id="JAOCQI010000001">
    <property type="protein sequence ID" value="MCT7310757.1"/>
    <property type="molecule type" value="Genomic_DNA"/>
</dbReference>
<protein>
    <recommendedName>
        <fullName evidence="4">DUF1206 domain-containing protein</fullName>
    </recommendedName>
</protein>
<feature type="transmembrane region" description="Helical" evidence="1">
    <location>
        <begin position="21"/>
        <end position="46"/>
    </location>
</feature>
<name>A0ABT2L773_9RALS</name>